<dbReference type="Proteomes" id="UP000749559">
    <property type="component" value="Unassembled WGS sequence"/>
</dbReference>
<dbReference type="EMBL" id="CAIIXF020000001">
    <property type="protein sequence ID" value="CAH1773085.1"/>
    <property type="molecule type" value="Genomic_DNA"/>
</dbReference>
<accession>A0A8S4MX31</accession>
<protein>
    <submittedName>
        <fullName evidence="2">Uncharacterized protein</fullName>
    </submittedName>
</protein>
<organism evidence="2 3">
    <name type="scientific">Owenia fusiformis</name>
    <name type="common">Polychaete worm</name>
    <dbReference type="NCBI Taxonomy" id="6347"/>
    <lineage>
        <taxon>Eukaryota</taxon>
        <taxon>Metazoa</taxon>
        <taxon>Spiralia</taxon>
        <taxon>Lophotrochozoa</taxon>
        <taxon>Annelida</taxon>
        <taxon>Polychaeta</taxon>
        <taxon>Sedentaria</taxon>
        <taxon>Canalipalpata</taxon>
        <taxon>Sabellida</taxon>
        <taxon>Oweniida</taxon>
        <taxon>Oweniidae</taxon>
        <taxon>Owenia</taxon>
    </lineage>
</organism>
<keyword evidence="3" id="KW-1185">Reference proteome</keyword>
<name>A0A8S4MX31_OWEFU</name>
<reference evidence="2" key="1">
    <citation type="submission" date="2022-03" db="EMBL/GenBank/DDBJ databases">
        <authorList>
            <person name="Martin C."/>
        </authorList>
    </citation>
    <scope>NUCLEOTIDE SEQUENCE</scope>
</reference>
<evidence type="ECO:0000313" key="3">
    <source>
        <dbReference type="Proteomes" id="UP000749559"/>
    </source>
</evidence>
<evidence type="ECO:0000313" key="2">
    <source>
        <dbReference type="EMBL" id="CAH1773085.1"/>
    </source>
</evidence>
<comment type="caution">
    <text evidence="2">The sequence shown here is derived from an EMBL/GenBank/DDBJ whole genome shotgun (WGS) entry which is preliminary data.</text>
</comment>
<evidence type="ECO:0000256" key="1">
    <source>
        <dbReference type="SAM" id="MobiDB-lite"/>
    </source>
</evidence>
<sequence>RKQKRSQSATSSGGLDNNMITISNDLSSSGPNTEHTYQNDPSIIHNKEVQSASSNMGLPSYEEVTLDQSNQYENPKKANSTKTPVRLSELYTKVDLKSKPKHIQAIDVDDLPNANAIYQNDEMIQNCSTSQYENLAIPTKGDLTRVSLDATQANAPVLEDNSADIKQDEYSLAWEAASDDIKVTVGDNTDEGYDILKLNKNKKEEHFDDSYSKVKKY</sequence>
<feature type="region of interest" description="Disordered" evidence="1">
    <location>
        <begin position="1"/>
        <end position="83"/>
    </location>
</feature>
<feature type="compositionally biased region" description="Polar residues" evidence="1">
    <location>
        <begin position="66"/>
        <end position="83"/>
    </location>
</feature>
<gene>
    <name evidence="2" type="ORF">OFUS_LOCUS732</name>
</gene>
<feature type="non-terminal residue" evidence="2">
    <location>
        <position position="1"/>
    </location>
</feature>
<feature type="compositionally biased region" description="Polar residues" evidence="1">
    <location>
        <begin position="1"/>
        <end position="41"/>
    </location>
</feature>
<dbReference type="AlphaFoldDB" id="A0A8S4MX31"/>
<proteinExistence type="predicted"/>